<feature type="transmembrane region" description="Helical" evidence="1">
    <location>
        <begin position="82"/>
        <end position="109"/>
    </location>
</feature>
<accession>A0A8J2YT65</accession>
<proteinExistence type="predicted"/>
<organism evidence="2 3">
    <name type="scientific">Aliidongia dinghuensis</name>
    <dbReference type="NCBI Taxonomy" id="1867774"/>
    <lineage>
        <taxon>Bacteria</taxon>
        <taxon>Pseudomonadati</taxon>
        <taxon>Pseudomonadota</taxon>
        <taxon>Alphaproteobacteria</taxon>
        <taxon>Rhodospirillales</taxon>
        <taxon>Dongiaceae</taxon>
        <taxon>Aliidongia</taxon>
    </lineage>
</organism>
<gene>
    <name evidence="2" type="ORF">GCM10011611_23490</name>
</gene>
<feature type="transmembrane region" description="Helical" evidence="1">
    <location>
        <begin position="6"/>
        <end position="37"/>
    </location>
</feature>
<evidence type="ECO:0000313" key="2">
    <source>
        <dbReference type="EMBL" id="GGF17020.1"/>
    </source>
</evidence>
<keyword evidence="1" id="KW-1133">Transmembrane helix</keyword>
<protein>
    <submittedName>
        <fullName evidence="2">Uncharacterized protein</fullName>
    </submittedName>
</protein>
<evidence type="ECO:0000256" key="1">
    <source>
        <dbReference type="SAM" id="Phobius"/>
    </source>
</evidence>
<reference evidence="2" key="1">
    <citation type="journal article" date="2014" name="Int. J. Syst. Evol. Microbiol.">
        <title>Complete genome sequence of Corynebacterium casei LMG S-19264T (=DSM 44701T), isolated from a smear-ripened cheese.</title>
        <authorList>
            <consortium name="US DOE Joint Genome Institute (JGI-PGF)"/>
            <person name="Walter F."/>
            <person name="Albersmeier A."/>
            <person name="Kalinowski J."/>
            <person name="Ruckert C."/>
        </authorList>
    </citation>
    <scope>NUCLEOTIDE SEQUENCE</scope>
    <source>
        <strain evidence="2">CGMCC 1.15725</strain>
    </source>
</reference>
<comment type="caution">
    <text evidence="2">The sequence shown here is derived from an EMBL/GenBank/DDBJ whole genome shotgun (WGS) entry which is preliminary data.</text>
</comment>
<name>A0A8J2YT65_9PROT</name>
<dbReference type="EMBL" id="BMJQ01000005">
    <property type="protein sequence ID" value="GGF17020.1"/>
    <property type="molecule type" value="Genomic_DNA"/>
</dbReference>
<keyword evidence="1" id="KW-0472">Membrane</keyword>
<keyword evidence="1" id="KW-0812">Transmembrane</keyword>
<reference evidence="2" key="2">
    <citation type="submission" date="2020-09" db="EMBL/GenBank/DDBJ databases">
        <authorList>
            <person name="Sun Q."/>
            <person name="Zhou Y."/>
        </authorList>
    </citation>
    <scope>NUCLEOTIDE SEQUENCE</scope>
    <source>
        <strain evidence="2">CGMCC 1.15725</strain>
    </source>
</reference>
<dbReference type="AlphaFoldDB" id="A0A8J2YT65"/>
<keyword evidence="3" id="KW-1185">Reference proteome</keyword>
<dbReference type="Proteomes" id="UP000646365">
    <property type="component" value="Unassembled WGS sequence"/>
</dbReference>
<sequence>MRLFFFGLAFIGLATFAAPTCVLLLVGMVPSIVAYVVDRSERPMLAFTIAPVNLAGLMPYLLQLWTGRDTMPTVVHLLTDVYVWLVIYLSAGAGWLLFLGMPMIIAIALGRSLDRRKSRLETLQSRLRADWGAEVANGKD</sequence>
<evidence type="ECO:0000313" key="3">
    <source>
        <dbReference type="Proteomes" id="UP000646365"/>
    </source>
</evidence>
<feature type="transmembrane region" description="Helical" evidence="1">
    <location>
        <begin position="44"/>
        <end position="62"/>
    </location>
</feature>